<keyword evidence="4" id="KW-1185">Reference proteome</keyword>
<feature type="repeat" description="PPR" evidence="2">
    <location>
        <begin position="64"/>
        <end position="98"/>
    </location>
</feature>
<comment type="caution">
    <text evidence="3">The sequence shown here is derived from an EMBL/GenBank/DDBJ whole genome shotgun (WGS) entry which is preliminary data.</text>
</comment>
<keyword evidence="1" id="KW-0677">Repeat</keyword>
<dbReference type="Gene3D" id="1.25.40.10">
    <property type="entry name" value="Tetratricopeptide repeat domain"/>
    <property type="match status" value="3"/>
</dbReference>
<dbReference type="EMBL" id="JAPFFJ010000017">
    <property type="protein sequence ID" value="KAJ6404030.1"/>
    <property type="molecule type" value="Genomic_DNA"/>
</dbReference>
<dbReference type="EMBL" id="JAPFFJ010000017">
    <property type="protein sequence ID" value="KAJ6404029.1"/>
    <property type="molecule type" value="Genomic_DNA"/>
</dbReference>
<dbReference type="Pfam" id="PF01535">
    <property type="entry name" value="PPR"/>
    <property type="match status" value="3"/>
</dbReference>
<dbReference type="InterPro" id="IPR011990">
    <property type="entry name" value="TPR-like_helical_dom_sf"/>
</dbReference>
<protein>
    <recommendedName>
        <fullName evidence="5">Pentatricopeptide repeat-containing protein</fullName>
    </recommendedName>
</protein>
<gene>
    <name evidence="3" type="ORF">OIU84_012260</name>
</gene>
<dbReference type="Proteomes" id="UP001162972">
    <property type="component" value="Chromosome 2"/>
</dbReference>
<sequence length="282" mass="31879">MIRTYTIHGYSLKALLFYNLMIRRGFPPDKFTFPFVVKACLASGSIRKGKEVHGLAIKTGFSKDMFFCNTLMDLYFSCGDAGYGRKVFEKMRVRNVVSSTTYIAGLVVCGDLDAARRAFDQMPTRNVVSWTAMIHGYVRNQRPHEAFELFWRMLLANSKPNEFTLVNLLKACSELGSLKLGRWIHDYAVKNGFELGAFLGTALIDMYSKCGSFDNARQVFREMEIKSLATWNAMITSLGVHGYGEEALSLFAKMEEANIRPDAITFCGCLMRLFTDCQSKRG</sequence>
<reference evidence="3 4" key="2">
    <citation type="journal article" date="2023" name="Int. J. Mol. Sci.">
        <title>De Novo Assembly and Annotation of 11 Diverse Shrub Willow (Salix) Genomes Reveals Novel Gene Organization in Sex-Linked Regions.</title>
        <authorList>
            <person name="Hyden B."/>
            <person name="Feng K."/>
            <person name="Yates T.B."/>
            <person name="Jawdy S."/>
            <person name="Cereghino C."/>
            <person name="Smart L.B."/>
            <person name="Muchero W."/>
        </authorList>
    </citation>
    <scope>NUCLEOTIDE SEQUENCE [LARGE SCALE GENOMIC DNA]</scope>
    <source>
        <tissue evidence="3">Shoot tip</tissue>
    </source>
</reference>
<dbReference type="InterPro" id="IPR046960">
    <property type="entry name" value="PPR_At4g14850-like_plant"/>
</dbReference>
<evidence type="ECO:0000313" key="4">
    <source>
        <dbReference type="Proteomes" id="UP001162972"/>
    </source>
</evidence>
<organism evidence="3 4">
    <name type="scientific">Salix udensis</name>
    <dbReference type="NCBI Taxonomy" id="889485"/>
    <lineage>
        <taxon>Eukaryota</taxon>
        <taxon>Viridiplantae</taxon>
        <taxon>Streptophyta</taxon>
        <taxon>Embryophyta</taxon>
        <taxon>Tracheophyta</taxon>
        <taxon>Spermatophyta</taxon>
        <taxon>Magnoliopsida</taxon>
        <taxon>eudicotyledons</taxon>
        <taxon>Gunneridae</taxon>
        <taxon>Pentapetalae</taxon>
        <taxon>rosids</taxon>
        <taxon>fabids</taxon>
        <taxon>Malpighiales</taxon>
        <taxon>Salicaceae</taxon>
        <taxon>Saliceae</taxon>
        <taxon>Salix</taxon>
    </lineage>
</organism>
<feature type="repeat" description="PPR" evidence="2">
    <location>
        <begin position="126"/>
        <end position="160"/>
    </location>
</feature>
<dbReference type="FunFam" id="1.25.40.10:FF:000348">
    <property type="entry name" value="Pentatricopeptide repeat-containing protein chloroplastic"/>
    <property type="match status" value="1"/>
</dbReference>
<dbReference type="PANTHER" id="PTHR47926:SF359">
    <property type="entry name" value="PENTACOTRIPEPTIDE-REPEAT REGION OF PRORP DOMAIN-CONTAINING PROTEIN"/>
    <property type="match status" value="1"/>
</dbReference>
<dbReference type="GO" id="GO:0003723">
    <property type="term" value="F:RNA binding"/>
    <property type="evidence" value="ECO:0007669"/>
    <property type="project" value="InterPro"/>
</dbReference>
<dbReference type="Pfam" id="PF13041">
    <property type="entry name" value="PPR_2"/>
    <property type="match status" value="2"/>
</dbReference>
<feature type="repeat" description="PPR" evidence="2">
    <location>
        <begin position="227"/>
        <end position="261"/>
    </location>
</feature>
<accession>A0AAD6JH28</accession>
<dbReference type="AlphaFoldDB" id="A0AAD6JH28"/>
<dbReference type="InterPro" id="IPR002885">
    <property type="entry name" value="PPR_rpt"/>
</dbReference>
<evidence type="ECO:0000256" key="1">
    <source>
        <dbReference type="ARBA" id="ARBA00022737"/>
    </source>
</evidence>
<proteinExistence type="predicted"/>
<reference evidence="3" key="1">
    <citation type="submission" date="2022-10" db="EMBL/GenBank/DDBJ databases">
        <authorList>
            <person name="Hyden B.L."/>
            <person name="Feng K."/>
            <person name="Yates T."/>
            <person name="Jawdy S."/>
            <person name="Smart L.B."/>
            <person name="Muchero W."/>
        </authorList>
    </citation>
    <scope>NUCLEOTIDE SEQUENCE</scope>
    <source>
        <tissue evidence="3">Shoot tip</tissue>
    </source>
</reference>
<name>A0AAD6JH28_9ROSI</name>
<evidence type="ECO:0008006" key="5">
    <source>
        <dbReference type="Google" id="ProtNLM"/>
    </source>
</evidence>
<evidence type="ECO:0000313" key="3">
    <source>
        <dbReference type="EMBL" id="KAJ6404029.1"/>
    </source>
</evidence>
<dbReference type="PANTHER" id="PTHR47926">
    <property type="entry name" value="PENTATRICOPEPTIDE REPEAT-CONTAINING PROTEIN"/>
    <property type="match status" value="1"/>
</dbReference>
<dbReference type="PROSITE" id="PS51375">
    <property type="entry name" value="PPR"/>
    <property type="match status" value="3"/>
</dbReference>
<evidence type="ECO:0000256" key="2">
    <source>
        <dbReference type="PROSITE-ProRule" id="PRU00708"/>
    </source>
</evidence>
<dbReference type="NCBIfam" id="TIGR00756">
    <property type="entry name" value="PPR"/>
    <property type="match status" value="3"/>
</dbReference>
<dbReference type="GO" id="GO:0009451">
    <property type="term" value="P:RNA modification"/>
    <property type="evidence" value="ECO:0007669"/>
    <property type="project" value="InterPro"/>
</dbReference>
<dbReference type="SUPFAM" id="SSF48452">
    <property type="entry name" value="TPR-like"/>
    <property type="match status" value="1"/>
</dbReference>